<keyword evidence="2" id="KW-1185">Reference proteome</keyword>
<gene>
    <name evidence="1" type="ORF">NCS57_00682000</name>
</gene>
<name>A0ACC0QWI5_9HYPO</name>
<protein>
    <submittedName>
        <fullName evidence="1">Uncharacterized protein</fullName>
    </submittedName>
</protein>
<organism evidence="1 2">
    <name type="scientific">Fusarium keratoplasticum</name>
    <dbReference type="NCBI Taxonomy" id="1328300"/>
    <lineage>
        <taxon>Eukaryota</taxon>
        <taxon>Fungi</taxon>
        <taxon>Dikarya</taxon>
        <taxon>Ascomycota</taxon>
        <taxon>Pezizomycotina</taxon>
        <taxon>Sordariomycetes</taxon>
        <taxon>Hypocreomycetidae</taxon>
        <taxon>Hypocreales</taxon>
        <taxon>Nectriaceae</taxon>
        <taxon>Fusarium</taxon>
        <taxon>Fusarium solani species complex</taxon>
    </lineage>
</organism>
<dbReference type="EMBL" id="CM046507">
    <property type="protein sequence ID" value="KAI8668698.1"/>
    <property type="molecule type" value="Genomic_DNA"/>
</dbReference>
<proteinExistence type="predicted"/>
<comment type="caution">
    <text evidence="1">The sequence shown here is derived from an EMBL/GenBank/DDBJ whole genome shotgun (WGS) entry which is preliminary data.</text>
</comment>
<reference evidence="1" key="1">
    <citation type="submission" date="2022-06" db="EMBL/GenBank/DDBJ databases">
        <title>Fusarium solani species complex genomes reveal bases of compartmentalisation and animal pathogenesis.</title>
        <authorList>
            <person name="Tsai I.J."/>
        </authorList>
    </citation>
    <scope>NUCLEOTIDE SEQUENCE</scope>
    <source>
        <strain evidence="1">Fu6.1</strain>
    </source>
</reference>
<dbReference type="Proteomes" id="UP001065298">
    <property type="component" value="Chromosome 5"/>
</dbReference>
<evidence type="ECO:0000313" key="2">
    <source>
        <dbReference type="Proteomes" id="UP001065298"/>
    </source>
</evidence>
<evidence type="ECO:0000313" key="1">
    <source>
        <dbReference type="EMBL" id="KAI8668698.1"/>
    </source>
</evidence>
<accession>A0ACC0QWI5</accession>
<sequence length="589" mass="64749">MFVYLGTSEDSWAVGNDYFSVAKNLPGPLQQIWDRLGNACGHANKVGTLISWVSTAPDGTYAIMTKGGELLSNRQDLLAAAQPATSVEHITFSPLGGWFLRFNDGTVQVSHSSGFSNTFQRLVLQYLDLSCQTRQYSPIRDVFFGAQEAVIVRTDRELLSAMLSQSLQTSLQALTNGELKNAGFVLGRNTVLCPCNPDQYFLEAVSGTRSKHLYQMLATKLPDQLVVMAMEKQSPSDDVLNSFIHGPFSNRLSVSSSPQSQHRPSSFSGLSPPPANDRSNHRRTISYTAPPDNTRWNGVQQATYPQASTQEIPPAARQRYEAIFANEARGKPYLNGMEAAGVFMTSGLSRTDLAGIWDEADRDRNGQFDREEFVQAMWRIELQTGRVSPPLPPRPWNGQAPMPLQQYQPPPAAPAYNYPPAAPYQPLPPVQQPSYVQPSQPQGLQTIEILVAIRCKTCGKGLAPSDTVYRSATQHTIDYFCPTCHRPPTATQVLLAAGKDLPQRKRSSMGCSGCWKDIKKGKMVWHCNKCWDKDLCQKCWGKTKKQCKHAATGQVAMMRVGKGGSGDEDDDELIADVIDGVVSIATGGL</sequence>